<feature type="transmembrane region" description="Helical" evidence="1">
    <location>
        <begin position="98"/>
        <end position="126"/>
    </location>
</feature>
<protein>
    <submittedName>
        <fullName evidence="2">Uncharacterized protein</fullName>
    </submittedName>
</protein>
<dbReference type="EMBL" id="CP144699">
    <property type="protein sequence ID" value="WVZ20056.1"/>
    <property type="molecule type" value="Genomic_DNA"/>
</dbReference>
<gene>
    <name evidence="2" type="ORF">V8G54_007378</name>
</gene>
<sequence>MIVLTLSFPRLPSLPQFSDNPSCSPTLPSMIFLITTVIISNYQAALGSCAVRWEFLSPHCLLHFLLSNFRSRAFLFSSSHAPLSFLLLWAPFSDVPFISFYIYSSIAFLLFFFLFIKFITLIFLGVHRKACLM</sequence>
<evidence type="ECO:0000313" key="2">
    <source>
        <dbReference type="EMBL" id="WVZ20056.1"/>
    </source>
</evidence>
<organism evidence="2 3">
    <name type="scientific">Vigna mungo</name>
    <name type="common">Black gram</name>
    <name type="synonym">Phaseolus mungo</name>
    <dbReference type="NCBI Taxonomy" id="3915"/>
    <lineage>
        <taxon>Eukaryota</taxon>
        <taxon>Viridiplantae</taxon>
        <taxon>Streptophyta</taxon>
        <taxon>Embryophyta</taxon>
        <taxon>Tracheophyta</taxon>
        <taxon>Spermatophyta</taxon>
        <taxon>Magnoliopsida</taxon>
        <taxon>eudicotyledons</taxon>
        <taxon>Gunneridae</taxon>
        <taxon>Pentapetalae</taxon>
        <taxon>rosids</taxon>
        <taxon>fabids</taxon>
        <taxon>Fabales</taxon>
        <taxon>Fabaceae</taxon>
        <taxon>Papilionoideae</taxon>
        <taxon>50 kb inversion clade</taxon>
        <taxon>NPAAA clade</taxon>
        <taxon>indigoferoid/millettioid clade</taxon>
        <taxon>Phaseoleae</taxon>
        <taxon>Vigna</taxon>
    </lineage>
</organism>
<keyword evidence="3" id="KW-1185">Reference proteome</keyword>
<keyword evidence="1" id="KW-1133">Transmembrane helix</keyword>
<keyword evidence="1" id="KW-0812">Transmembrane</keyword>
<keyword evidence="1" id="KW-0472">Membrane</keyword>
<accession>A0AAQ3S8W8</accession>
<dbReference type="Proteomes" id="UP001374535">
    <property type="component" value="Chromosome 2"/>
</dbReference>
<evidence type="ECO:0000313" key="3">
    <source>
        <dbReference type="Proteomes" id="UP001374535"/>
    </source>
</evidence>
<proteinExistence type="predicted"/>
<evidence type="ECO:0000256" key="1">
    <source>
        <dbReference type="SAM" id="Phobius"/>
    </source>
</evidence>
<dbReference type="AlphaFoldDB" id="A0AAQ3S8W8"/>
<name>A0AAQ3S8W8_VIGMU</name>
<feature type="transmembrane region" description="Helical" evidence="1">
    <location>
        <begin position="73"/>
        <end position="92"/>
    </location>
</feature>
<reference evidence="2 3" key="1">
    <citation type="journal article" date="2023" name="Life. Sci Alliance">
        <title>Evolutionary insights into 3D genome organization and epigenetic landscape of Vigna mungo.</title>
        <authorList>
            <person name="Junaid A."/>
            <person name="Singh B."/>
            <person name="Bhatia S."/>
        </authorList>
    </citation>
    <scope>NUCLEOTIDE SEQUENCE [LARGE SCALE GENOMIC DNA]</scope>
    <source>
        <strain evidence="2">Urdbean</strain>
    </source>
</reference>